<dbReference type="Proteomes" id="UP000283090">
    <property type="component" value="Unassembled WGS sequence"/>
</dbReference>
<protein>
    <submittedName>
        <fullName evidence="4">Uncharacterized protein</fullName>
    </submittedName>
</protein>
<gene>
    <name evidence="4" type="ORF">DFL_000343</name>
</gene>
<dbReference type="RefSeq" id="XP_067494874.1">
    <property type="nucleotide sequence ID" value="XM_067632367.1"/>
</dbReference>
<comment type="caution">
    <text evidence="4">The sequence shown here is derived from an EMBL/GenBank/DDBJ whole genome shotgun (WGS) entry which is preliminary data.</text>
</comment>
<keyword evidence="2" id="KW-0472">Membrane</keyword>
<evidence type="ECO:0000256" key="3">
    <source>
        <dbReference type="SAM" id="SignalP"/>
    </source>
</evidence>
<sequence>MARTALLIVLCATPFLTLASFFESKPKPPPTFVSKILPIIATLIVLSIIAVVLYLVWKTVVSLGSDVQNRLDSGGVKLSRSGADVELKGVSYEKYRDLTQQVVVSAWNTSETKDFNNRFFTPRNKGAHSQKKPVPQTAD</sequence>
<dbReference type="VEuPathDB" id="FungiDB:DFL_000343"/>
<evidence type="ECO:0000313" key="4">
    <source>
        <dbReference type="EMBL" id="RVD89330.1"/>
    </source>
</evidence>
<keyword evidence="3" id="KW-0732">Signal</keyword>
<name>A0A437AF48_ARTFL</name>
<evidence type="ECO:0000256" key="2">
    <source>
        <dbReference type="SAM" id="Phobius"/>
    </source>
</evidence>
<keyword evidence="2" id="KW-0812">Transmembrane</keyword>
<evidence type="ECO:0000313" key="5">
    <source>
        <dbReference type="Proteomes" id="UP000283090"/>
    </source>
</evidence>
<accession>A0A437AF48</accession>
<feature type="transmembrane region" description="Helical" evidence="2">
    <location>
        <begin position="37"/>
        <end position="57"/>
    </location>
</feature>
<dbReference type="GeneID" id="93582654"/>
<dbReference type="OrthoDB" id="4083871at2759"/>
<feature type="chain" id="PRO_5019089500" evidence="3">
    <location>
        <begin position="20"/>
        <end position="139"/>
    </location>
</feature>
<organism evidence="4 5">
    <name type="scientific">Arthrobotrys flagrans</name>
    <name type="common">Nematode-trapping fungus</name>
    <name type="synonym">Trichothecium flagrans</name>
    <dbReference type="NCBI Taxonomy" id="97331"/>
    <lineage>
        <taxon>Eukaryota</taxon>
        <taxon>Fungi</taxon>
        <taxon>Dikarya</taxon>
        <taxon>Ascomycota</taxon>
        <taxon>Pezizomycotina</taxon>
        <taxon>Orbiliomycetes</taxon>
        <taxon>Orbiliales</taxon>
        <taxon>Orbiliaceae</taxon>
        <taxon>Arthrobotrys</taxon>
    </lineage>
</organism>
<proteinExistence type="predicted"/>
<reference evidence="4 5" key="1">
    <citation type="submission" date="2019-01" db="EMBL/GenBank/DDBJ databases">
        <title>Intercellular communication is required for trap formation in the nematode-trapping fungus Duddingtonia flagrans.</title>
        <authorList>
            <person name="Youssar L."/>
            <person name="Wernet V."/>
            <person name="Hensel N."/>
            <person name="Hildebrandt H.-G."/>
            <person name="Fischer R."/>
        </authorList>
    </citation>
    <scope>NUCLEOTIDE SEQUENCE [LARGE SCALE GENOMIC DNA]</scope>
    <source>
        <strain evidence="4 5">CBS H-5679</strain>
    </source>
</reference>
<dbReference type="PANTHER" id="PTHR42077:SF1">
    <property type="entry name" value="YALI0F30239P"/>
    <property type="match status" value="1"/>
</dbReference>
<dbReference type="PANTHER" id="PTHR42077">
    <property type="entry name" value="YALI0F30239P"/>
    <property type="match status" value="1"/>
</dbReference>
<dbReference type="EMBL" id="SAEB01000001">
    <property type="protein sequence ID" value="RVD89330.1"/>
    <property type="molecule type" value="Genomic_DNA"/>
</dbReference>
<evidence type="ECO:0000256" key="1">
    <source>
        <dbReference type="SAM" id="MobiDB-lite"/>
    </source>
</evidence>
<keyword evidence="5" id="KW-1185">Reference proteome</keyword>
<feature type="signal peptide" evidence="3">
    <location>
        <begin position="1"/>
        <end position="19"/>
    </location>
</feature>
<feature type="region of interest" description="Disordered" evidence="1">
    <location>
        <begin position="118"/>
        <end position="139"/>
    </location>
</feature>
<keyword evidence="2" id="KW-1133">Transmembrane helix</keyword>
<dbReference type="AlphaFoldDB" id="A0A437AF48"/>